<gene>
    <name evidence="2" type="primary">AUGUSTUS-3.0.2_14688</name>
    <name evidence="2" type="ORF">TcasGA2_TC014688</name>
</gene>
<accession>D6WNV4</accession>
<dbReference type="HOGENOM" id="CLU_1091201_0_0_1"/>
<proteinExistence type="predicted"/>
<dbReference type="Proteomes" id="UP000007266">
    <property type="component" value="Linkage group 5"/>
</dbReference>
<reference evidence="2 3" key="2">
    <citation type="journal article" date="2010" name="Nucleic Acids Res.">
        <title>BeetleBase in 2010: revisions to provide comprehensive genomic information for Tribolium castaneum.</title>
        <authorList>
            <person name="Kim H.S."/>
            <person name="Murphy T."/>
            <person name="Xia J."/>
            <person name="Caragea D."/>
            <person name="Park Y."/>
            <person name="Beeman R.W."/>
            <person name="Lorenzen M.D."/>
            <person name="Butcher S."/>
            <person name="Manak J.R."/>
            <person name="Brown S.J."/>
        </authorList>
    </citation>
    <scope>GENOME REANNOTATION</scope>
    <source>
        <strain evidence="2 3">Georgia GA2</strain>
    </source>
</reference>
<reference evidence="2 3" key="1">
    <citation type="journal article" date="2008" name="Nature">
        <title>The genome of the model beetle and pest Tribolium castaneum.</title>
        <authorList>
            <consortium name="Tribolium Genome Sequencing Consortium"/>
            <person name="Richards S."/>
            <person name="Gibbs R.A."/>
            <person name="Weinstock G.M."/>
            <person name="Brown S.J."/>
            <person name="Denell R."/>
            <person name="Beeman R.W."/>
            <person name="Gibbs R."/>
            <person name="Beeman R.W."/>
            <person name="Brown S.J."/>
            <person name="Bucher G."/>
            <person name="Friedrich M."/>
            <person name="Grimmelikhuijzen C.J."/>
            <person name="Klingler M."/>
            <person name="Lorenzen M."/>
            <person name="Richards S."/>
            <person name="Roth S."/>
            <person name="Schroder R."/>
            <person name="Tautz D."/>
            <person name="Zdobnov E.M."/>
            <person name="Muzny D."/>
            <person name="Gibbs R.A."/>
            <person name="Weinstock G.M."/>
            <person name="Attaway T."/>
            <person name="Bell S."/>
            <person name="Buhay C.J."/>
            <person name="Chandrabose M.N."/>
            <person name="Chavez D."/>
            <person name="Clerk-Blankenburg K.P."/>
            <person name="Cree A."/>
            <person name="Dao M."/>
            <person name="Davis C."/>
            <person name="Chacko J."/>
            <person name="Dinh H."/>
            <person name="Dugan-Rocha S."/>
            <person name="Fowler G."/>
            <person name="Garner T.T."/>
            <person name="Garnes J."/>
            <person name="Gnirke A."/>
            <person name="Hawes A."/>
            <person name="Hernandez J."/>
            <person name="Hines S."/>
            <person name="Holder M."/>
            <person name="Hume J."/>
            <person name="Jhangiani S.N."/>
            <person name="Joshi V."/>
            <person name="Khan Z.M."/>
            <person name="Jackson L."/>
            <person name="Kovar C."/>
            <person name="Kowis A."/>
            <person name="Lee S."/>
            <person name="Lewis L.R."/>
            <person name="Margolis J."/>
            <person name="Morgan M."/>
            <person name="Nazareth L.V."/>
            <person name="Nguyen N."/>
            <person name="Okwuonu G."/>
            <person name="Parker D."/>
            <person name="Richards S."/>
            <person name="Ruiz S.J."/>
            <person name="Santibanez J."/>
            <person name="Savard J."/>
            <person name="Scherer S.E."/>
            <person name="Schneider B."/>
            <person name="Sodergren E."/>
            <person name="Tautz D."/>
            <person name="Vattahil S."/>
            <person name="Villasana D."/>
            <person name="White C.S."/>
            <person name="Wright R."/>
            <person name="Park Y."/>
            <person name="Beeman R.W."/>
            <person name="Lord J."/>
            <person name="Oppert B."/>
            <person name="Lorenzen M."/>
            <person name="Brown S."/>
            <person name="Wang L."/>
            <person name="Savard J."/>
            <person name="Tautz D."/>
            <person name="Richards S."/>
            <person name="Weinstock G."/>
            <person name="Gibbs R.A."/>
            <person name="Liu Y."/>
            <person name="Worley K."/>
            <person name="Weinstock G."/>
            <person name="Elsik C.G."/>
            <person name="Reese J.T."/>
            <person name="Elhaik E."/>
            <person name="Landan G."/>
            <person name="Graur D."/>
            <person name="Arensburger P."/>
            <person name="Atkinson P."/>
            <person name="Beeman R.W."/>
            <person name="Beidler J."/>
            <person name="Brown S.J."/>
            <person name="Demuth J.P."/>
            <person name="Drury D.W."/>
            <person name="Du Y.Z."/>
            <person name="Fujiwara H."/>
            <person name="Lorenzen M."/>
            <person name="Maselli V."/>
            <person name="Osanai M."/>
            <person name="Park Y."/>
            <person name="Robertson H.M."/>
            <person name="Tu Z."/>
            <person name="Wang J.J."/>
            <person name="Wang S."/>
            <person name="Richards S."/>
            <person name="Song H."/>
            <person name="Zhang L."/>
            <person name="Sodergren E."/>
            <person name="Werner D."/>
            <person name="Stanke M."/>
            <person name="Morgenstern B."/>
            <person name="Solovyev V."/>
            <person name="Kosarev P."/>
            <person name="Brown G."/>
            <person name="Chen H.C."/>
            <person name="Ermolaeva O."/>
            <person name="Hlavina W."/>
            <person name="Kapustin Y."/>
            <person name="Kiryutin B."/>
            <person name="Kitts P."/>
            <person name="Maglott D."/>
            <person name="Pruitt K."/>
            <person name="Sapojnikov V."/>
            <person name="Souvorov A."/>
            <person name="Mackey A.J."/>
            <person name="Waterhouse R.M."/>
            <person name="Wyder S."/>
            <person name="Zdobnov E.M."/>
            <person name="Zdobnov E.M."/>
            <person name="Wyder S."/>
            <person name="Kriventseva E.V."/>
            <person name="Kadowaki T."/>
            <person name="Bork P."/>
            <person name="Aranda M."/>
            <person name="Bao R."/>
            <person name="Beermann A."/>
            <person name="Berns N."/>
            <person name="Bolognesi R."/>
            <person name="Bonneton F."/>
            <person name="Bopp D."/>
            <person name="Brown S.J."/>
            <person name="Bucher G."/>
            <person name="Butts T."/>
            <person name="Chaumot A."/>
            <person name="Denell R.E."/>
            <person name="Ferrier D.E."/>
            <person name="Friedrich M."/>
            <person name="Gordon C.M."/>
            <person name="Jindra M."/>
            <person name="Klingler M."/>
            <person name="Lan Q."/>
            <person name="Lattorff H.M."/>
            <person name="Laudet V."/>
            <person name="von Levetsow C."/>
            <person name="Liu Z."/>
            <person name="Lutz R."/>
            <person name="Lynch J.A."/>
            <person name="da Fonseca R.N."/>
            <person name="Posnien N."/>
            <person name="Reuter R."/>
            <person name="Roth S."/>
            <person name="Savard J."/>
            <person name="Schinko J.B."/>
            <person name="Schmitt C."/>
            <person name="Schoppmeier M."/>
            <person name="Schroder R."/>
            <person name="Shippy T.D."/>
            <person name="Simonnet F."/>
            <person name="Marques-Souza H."/>
            <person name="Tautz D."/>
            <person name="Tomoyasu Y."/>
            <person name="Trauner J."/>
            <person name="Van der Zee M."/>
            <person name="Vervoort M."/>
            <person name="Wittkopp N."/>
            <person name="Wimmer E.A."/>
            <person name="Yang X."/>
            <person name="Jones A.K."/>
            <person name="Sattelle D.B."/>
            <person name="Ebert P.R."/>
            <person name="Nelson D."/>
            <person name="Scott J.G."/>
            <person name="Beeman R.W."/>
            <person name="Muthukrishnan S."/>
            <person name="Kramer K.J."/>
            <person name="Arakane Y."/>
            <person name="Beeman R.W."/>
            <person name="Zhu Q."/>
            <person name="Hogenkamp D."/>
            <person name="Dixit R."/>
            <person name="Oppert B."/>
            <person name="Jiang H."/>
            <person name="Zou Z."/>
            <person name="Marshall J."/>
            <person name="Elpidina E."/>
            <person name="Vinokurov K."/>
            <person name="Oppert C."/>
            <person name="Zou Z."/>
            <person name="Evans J."/>
            <person name="Lu Z."/>
            <person name="Zhao P."/>
            <person name="Sumathipala N."/>
            <person name="Altincicek B."/>
            <person name="Vilcinskas A."/>
            <person name="Williams M."/>
            <person name="Hultmark D."/>
            <person name="Hetru C."/>
            <person name="Jiang H."/>
            <person name="Grimmelikhuijzen C.J."/>
            <person name="Hauser F."/>
            <person name="Cazzamali G."/>
            <person name="Williamson M."/>
            <person name="Park Y."/>
            <person name="Li B."/>
            <person name="Tanaka Y."/>
            <person name="Predel R."/>
            <person name="Neupert S."/>
            <person name="Schachtner J."/>
            <person name="Verleyen P."/>
            <person name="Raible F."/>
            <person name="Bork P."/>
            <person name="Friedrich M."/>
            <person name="Walden K.K."/>
            <person name="Robertson H.M."/>
            <person name="Angeli S."/>
            <person name="Foret S."/>
            <person name="Bucher G."/>
            <person name="Schuetz S."/>
            <person name="Maleszka R."/>
            <person name="Wimmer E.A."/>
            <person name="Beeman R.W."/>
            <person name="Lorenzen M."/>
            <person name="Tomoyasu Y."/>
            <person name="Miller S.C."/>
            <person name="Grossmann D."/>
            <person name="Bucher G."/>
        </authorList>
    </citation>
    <scope>NUCLEOTIDE SEQUENCE [LARGE SCALE GENOMIC DNA]</scope>
    <source>
        <strain evidence="2 3">Georgia GA2</strain>
    </source>
</reference>
<dbReference type="PhylomeDB" id="D6WNV4"/>
<organism evidence="2 3">
    <name type="scientific">Tribolium castaneum</name>
    <name type="common">Red flour beetle</name>
    <dbReference type="NCBI Taxonomy" id="7070"/>
    <lineage>
        <taxon>Eukaryota</taxon>
        <taxon>Metazoa</taxon>
        <taxon>Ecdysozoa</taxon>
        <taxon>Arthropoda</taxon>
        <taxon>Hexapoda</taxon>
        <taxon>Insecta</taxon>
        <taxon>Pterygota</taxon>
        <taxon>Neoptera</taxon>
        <taxon>Endopterygota</taxon>
        <taxon>Coleoptera</taxon>
        <taxon>Polyphaga</taxon>
        <taxon>Cucujiformia</taxon>
        <taxon>Tenebrionidae</taxon>
        <taxon>Tenebrionidae incertae sedis</taxon>
        <taxon>Tribolium</taxon>
    </lineage>
</organism>
<keyword evidence="3" id="KW-1185">Reference proteome</keyword>
<feature type="chain" id="PRO_5003089971" evidence="1">
    <location>
        <begin position="18"/>
        <end position="255"/>
    </location>
</feature>
<dbReference type="OrthoDB" id="10391987at2759"/>
<dbReference type="EMBL" id="KQ971343">
    <property type="protein sequence ID" value="EFA04390.1"/>
    <property type="molecule type" value="Genomic_DNA"/>
</dbReference>
<keyword evidence="1" id="KW-0732">Signal</keyword>
<dbReference type="PROSITE" id="PS51257">
    <property type="entry name" value="PROKAR_LIPOPROTEIN"/>
    <property type="match status" value="1"/>
</dbReference>
<evidence type="ECO:0000313" key="2">
    <source>
        <dbReference type="EMBL" id="EFA04390.1"/>
    </source>
</evidence>
<dbReference type="KEGG" id="tca:103312118"/>
<dbReference type="STRING" id="7070.D6WNV4"/>
<dbReference type="InParanoid" id="D6WNV4"/>
<name>D6WNV4_TRICA</name>
<protein>
    <submittedName>
        <fullName evidence="2">Uncharacterized protein</fullName>
    </submittedName>
</protein>
<evidence type="ECO:0000256" key="1">
    <source>
        <dbReference type="SAM" id="SignalP"/>
    </source>
</evidence>
<sequence>MKAIIAVIFAFAVGCNALYPLPEPVVPSVVYGVPEEPKAVITPITTDYAYTFPAVQPVEVHHEEIVAPAAPLLTVEEPKPVVAPVVPTFVPPFAHPYAYPYSPLPHFYSNPFLPNYAPSYPVPFPGNELFVPPQIHAPIYVAPEEQVAPAPFSYAYSYPHITTPHLTYAAPELHQPLADLAAAQVLVSSYNYTVSAPAFPTFVGAAPAVLPAVPVAHQEPLVVSYDYHIPQVAEKVVVQEIPAPVVPQTVYGLPQ</sequence>
<feature type="signal peptide" evidence="1">
    <location>
        <begin position="1"/>
        <end position="17"/>
    </location>
</feature>
<dbReference type="AlphaFoldDB" id="D6WNV4"/>
<evidence type="ECO:0000313" key="3">
    <source>
        <dbReference type="Proteomes" id="UP000007266"/>
    </source>
</evidence>